<sequence length="302" mass="33902">MIVATATDTAYVELTAVLLASLAANTGGEIGRVVVFCDNVGAEDQARMRASYTRDNIAFVDLAREMERHFGARPVNHHLSRTAYARILMPLLLPEAQGRLLYVDCDTLINAPLAPLAGLDMQRFAVAAVDDVARLDPARHAARNIAIGLPGAMRYFNSGVLLIDLDQWRRESLSEKVMAFAADHPDLPMMDQDALNGTLRGNWLALDERWNLHRRLVKGRYEGDPVDWDDAAIIHFIGQIKPNYADCDHPARARFLAHRARTPFAQAKMKTKLSRKIAKRVRKWQRFRNWLGRRLLGTGQAA</sequence>
<dbReference type="PANTHER" id="PTHR13778">
    <property type="entry name" value="GLYCOSYLTRANSFERASE 8 DOMAIN-CONTAINING PROTEIN"/>
    <property type="match status" value="1"/>
</dbReference>
<dbReference type="AlphaFoldDB" id="A0A9W6JYX0"/>
<dbReference type="GO" id="GO:0046872">
    <property type="term" value="F:metal ion binding"/>
    <property type="evidence" value="ECO:0007669"/>
    <property type="project" value="UniProtKB-KW"/>
</dbReference>
<protein>
    <submittedName>
        <fullName evidence="4">General stress protein A</fullName>
    </submittedName>
</protein>
<keyword evidence="3" id="KW-0479">Metal-binding</keyword>
<dbReference type="InterPro" id="IPR029044">
    <property type="entry name" value="Nucleotide-diphossugar_trans"/>
</dbReference>
<reference evidence="4" key="2">
    <citation type="submission" date="2023-01" db="EMBL/GenBank/DDBJ databases">
        <authorList>
            <person name="Sun Q."/>
            <person name="Evtushenko L."/>
        </authorList>
    </citation>
    <scope>NUCLEOTIDE SEQUENCE</scope>
    <source>
        <strain evidence="4">VKM B-2789</strain>
    </source>
</reference>
<dbReference type="CDD" id="cd04194">
    <property type="entry name" value="GT8_A4GalT_like"/>
    <property type="match status" value="1"/>
</dbReference>
<keyword evidence="1" id="KW-0328">Glycosyltransferase</keyword>
<dbReference type="Pfam" id="PF01501">
    <property type="entry name" value="Glyco_transf_8"/>
    <property type="match status" value="1"/>
</dbReference>
<dbReference type="Gene3D" id="3.90.550.10">
    <property type="entry name" value="Spore Coat Polysaccharide Biosynthesis Protein SpsA, Chain A"/>
    <property type="match status" value="1"/>
</dbReference>
<dbReference type="SUPFAM" id="SSF53448">
    <property type="entry name" value="Nucleotide-diphospho-sugar transferases"/>
    <property type="match status" value="1"/>
</dbReference>
<keyword evidence="2" id="KW-0808">Transferase</keyword>
<dbReference type="InterPro" id="IPR002495">
    <property type="entry name" value="Glyco_trans_8"/>
</dbReference>
<dbReference type="Proteomes" id="UP001143330">
    <property type="component" value="Unassembled WGS sequence"/>
</dbReference>
<evidence type="ECO:0000256" key="3">
    <source>
        <dbReference type="ARBA" id="ARBA00022723"/>
    </source>
</evidence>
<proteinExistence type="predicted"/>
<reference evidence="4" key="1">
    <citation type="journal article" date="2014" name="Int. J. Syst. Evol. Microbiol.">
        <title>Complete genome sequence of Corynebacterium casei LMG S-19264T (=DSM 44701T), isolated from a smear-ripened cheese.</title>
        <authorList>
            <consortium name="US DOE Joint Genome Institute (JGI-PGF)"/>
            <person name="Walter F."/>
            <person name="Albersmeier A."/>
            <person name="Kalinowski J."/>
            <person name="Ruckert C."/>
        </authorList>
    </citation>
    <scope>NUCLEOTIDE SEQUENCE</scope>
    <source>
        <strain evidence="4">VKM B-2789</strain>
    </source>
</reference>
<evidence type="ECO:0000256" key="1">
    <source>
        <dbReference type="ARBA" id="ARBA00022676"/>
    </source>
</evidence>
<dbReference type="PANTHER" id="PTHR13778:SF47">
    <property type="entry name" value="LIPOPOLYSACCHARIDE 1,3-GALACTOSYLTRANSFERASE"/>
    <property type="match status" value="1"/>
</dbReference>
<dbReference type="EMBL" id="BSFM01000014">
    <property type="protein sequence ID" value="GLK84635.1"/>
    <property type="molecule type" value="Genomic_DNA"/>
</dbReference>
<evidence type="ECO:0000313" key="5">
    <source>
        <dbReference type="Proteomes" id="UP001143330"/>
    </source>
</evidence>
<dbReference type="RefSeq" id="WP_213364512.1">
    <property type="nucleotide sequence ID" value="NZ_BSFM01000014.1"/>
</dbReference>
<dbReference type="InterPro" id="IPR050748">
    <property type="entry name" value="Glycosyltrans_8_dom-fam"/>
</dbReference>
<accession>A0A9W6JYX0</accession>
<keyword evidence="5" id="KW-1185">Reference proteome</keyword>
<gene>
    <name evidence="4" type="primary">gspA-2</name>
    <name evidence="4" type="ORF">GCM10017653_27050</name>
</gene>
<comment type="caution">
    <text evidence="4">The sequence shown here is derived from an EMBL/GenBank/DDBJ whole genome shotgun (WGS) entry which is preliminary data.</text>
</comment>
<organism evidence="4 5">
    <name type="scientific">Ancylobacter defluvii</name>
    <dbReference type="NCBI Taxonomy" id="1282440"/>
    <lineage>
        <taxon>Bacteria</taxon>
        <taxon>Pseudomonadati</taxon>
        <taxon>Pseudomonadota</taxon>
        <taxon>Alphaproteobacteria</taxon>
        <taxon>Hyphomicrobiales</taxon>
        <taxon>Xanthobacteraceae</taxon>
        <taxon>Ancylobacter</taxon>
    </lineage>
</organism>
<evidence type="ECO:0000256" key="2">
    <source>
        <dbReference type="ARBA" id="ARBA00022679"/>
    </source>
</evidence>
<dbReference type="GO" id="GO:0016757">
    <property type="term" value="F:glycosyltransferase activity"/>
    <property type="evidence" value="ECO:0007669"/>
    <property type="project" value="UniProtKB-KW"/>
</dbReference>
<name>A0A9W6JYX0_9HYPH</name>
<evidence type="ECO:0000313" key="4">
    <source>
        <dbReference type="EMBL" id="GLK84635.1"/>
    </source>
</evidence>